<organism evidence="2 3">
    <name type="scientific">Sulfuriferula nivalis</name>
    <dbReference type="NCBI Taxonomy" id="2675298"/>
    <lineage>
        <taxon>Bacteria</taxon>
        <taxon>Pseudomonadati</taxon>
        <taxon>Pseudomonadota</taxon>
        <taxon>Betaproteobacteria</taxon>
        <taxon>Nitrosomonadales</taxon>
        <taxon>Sulfuricellaceae</taxon>
        <taxon>Sulfuriferula</taxon>
    </lineage>
</organism>
<dbReference type="AlphaFoldDB" id="A0A809RI76"/>
<name>A0A809RI76_9PROT</name>
<accession>A0A809RI76</accession>
<keyword evidence="1" id="KW-1133">Transmembrane helix</keyword>
<feature type="transmembrane region" description="Helical" evidence="1">
    <location>
        <begin position="317"/>
        <end position="340"/>
    </location>
</feature>
<feature type="transmembrane region" description="Helical" evidence="1">
    <location>
        <begin position="190"/>
        <end position="209"/>
    </location>
</feature>
<dbReference type="Proteomes" id="UP000463939">
    <property type="component" value="Chromosome"/>
</dbReference>
<feature type="transmembrane region" description="Helical" evidence="1">
    <location>
        <begin position="253"/>
        <end position="275"/>
    </location>
</feature>
<evidence type="ECO:0000313" key="2">
    <source>
        <dbReference type="EMBL" id="BBP00544.1"/>
    </source>
</evidence>
<feature type="transmembrane region" description="Helical" evidence="1">
    <location>
        <begin position="57"/>
        <end position="77"/>
    </location>
</feature>
<dbReference type="KEGG" id="sniv:SFSGTM_12520"/>
<feature type="transmembrane region" description="Helical" evidence="1">
    <location>
        <begin position="115"/>
        <end position="135"/>
    </location>
</feature>
<dbReference type="RefSeq" id="WP_162084463.1">
    <property type="nucleotide sequence ID" value="NZ_AP021881.1"/>
</dbReference>
<reference evidence="3" key="1">
    <citation type="submission" date="2019-11" db="EMBL/GenBank/DDBJ databases">
        <title>Isolation and characterization of a novel species in the genus Sulfuriferula.</title>
        <authorList>
            <person name="Mochizuki J."/>
            <person name="Kojima H."/>
            <person name="Fukui M."/>
        </authorList>
    </citation>
    <scope>NUCLEOTIDE SEQUENCE [LARGE SCALE GENOMIC DNA]</scope>
    <source>
        <strain evidence="3">SGTM</strain>
    </source>
</reference>
<protein>
    <recommendedName>
        <fullName evidence="4">Transmembrane protein</fullName>
    </recommendedName>
</protein>
<feature type="transmembrane region" description="Helical" evidence="1">
    <location>
        <begin position="360"/>
        <end position="390"/>
    </location>
</feature>
<feature type="transmembrane region" description="Helical" evidence="1">
    <location>
        <begin position="89"/>
        <end position="109"/>
    </location>
</feature>
<proteinExistence type="predicted"/>
<feature type="transmembrane region" description="Helical" evidence="1">
    <location>
        <begin position="20"/>
        <end position="37"/>
    </location>
</feature>
<sequence length="397" mass="45054">MQLTETTNAISRQLQKLQQLTWAQTVILLIAGFGFIRPNNGEMTQITLPNGIIYYPHWLLILSSFSIAGLLGLWWTFQQLDMRSFTYSRWINWHAAVFTLFILFVFILGPYQPGVVMIAAFIGVAYGTISVNVIARVSTRLQSSNNAMDVTQNTPTRQEQLVVAQQELKAIAHRTESFGIFQASKQAKRYMTYATLFTVVFPLLLSWLMPLHVLESLAMLRAYVDWMSGIVPAVAKYNAMNNHYGQLAATVNALMWSFLFIVIPALWPYILIPLWRAKKSFCLQLYANSRDAGNKEREIQAILHNRPKPKAMSRMRFNVIVLLFISWVILSDASLLPIGMPYFGPFSGNGMFAFETVNRFYMGFAVALASILEMVVYAIIPTFLIGWIICQLKSDDG</sequence>
<gene>
    <name evidence="2" type="ORF">SFSGTM_12520</name>
</gene>
<dbReference type="EMBL" id="AP021881">
    <property type="protein sequence ID" value="BBP00544.1"/>
    <property type="molecule type" value="Genomic_DNA"/>
</dbReference>
<keyword evidence="1" id="KW-0472">Membrane</keyword>
<evidence type="ECO:0000313" key="3">
    <source>
        <dbReference type="Proteomes" id="UP000463939"/>
    </source>
</evidence>
<keyword evidence="1" id="KW-0812">Transmembrane</keyword>
<evidence type="ECO:0000256" key="1">
    <source>
        <dbReference type="SAM" id="Phobius"/>
    </source>
</evidence>
<evidence type="ECO:0008006" key="4">
    <source>
        <dbReference type="Google" id="ProtNLM"/>
    </source>
</evidence>
<keyword evidence="3" id="KW-1185">Reference proteome</keyword>